<keyword evidence="2 5" id="KW-0808">Transferase</keyword>
<proteinExistence type="predicted"/>
<evidence type="ECO:0000256" key="2">
    <source>
        <dbReference type="ARBA" id="ARBA00022679"/>
    </source>
</evidence>
<name>A0A398DFW3_9BACT</name>
<dbReference type="EMBL" id="QXIU01000072">
    <property type="protein sequence ID" value="RIE13363.1"/>
    <property type="molecule type" value="Genomic_DNA"/>
</dbReference>
<accession>A0A398DFW3</accession>
<protein>
    <submittedName>
        <fullName evidence="5">tRNA preQ1(34) S-adenosylmethionine ribosyltransferase-isomerase QueA</fullName>
    </submittedName>
</protein>
<dbReference type="Gene3D" id="3.40.1780.10">
    <property type="entry name" value="QueA-like"/>
    <property type="match status" value="1"/>
</dbReference>
<dbReference type="InterPro" id="IPR042118">
    <property type="entry name" value="QueA_dom1"/>
</dbReference>
<keyword evidence="4" id="KW-0671">Queuosine biosynthesis</keyword>
<reference evidence="5 6" key="1">
    <citation type="submission" date="2018-09" db="EMBL/GenBank/DDBJ databases">
        <title>Discovery and Ecogenomic Context for Candidatus Cryosericales, a Global Caldiserica Order Active in Thawing Permafrost.</title>
        <authorList>
            <person name="Martinez M.A."/>
            <person name="Woodcroft B.J."/>
            <person name="Ignacio Espinoza J.C."/>
            <person name="Zayed A."/>
            <person name="Singleton C.M."/>
            <person name="Boyd J."/>
            <person name="Li Y.-F."/>
            <person name="Purvine S."/>
            <person name="Maughan H."/>
            <person name="Hodgkins S.B."/>
            <person name="Anderson D."/>
            <person name="Sederholm M."/>
            <person name="Temperton B."/>
            <person name="Saleska S.R."/>
            <person name="Tyson G.W."/>
            <person name="Rich V.I."/>
        </authorList>
    </citation>
    <scope>NUCLEOTIDE SEQUENCE [LARGE SCALE GENOMIC DNA]</scope>
    <source>
        <strain evidence="5 6">SMC5</strain>
    </source>
</reference>
<dbReference type="InterPro" id="IPR003699">
    <property type="entry name" value="QueA"/>
</dbReference>
<dbReference type="Proteomes" id="UP000266489">
    <property type="component" value="Unassembled WGS sequence"/>
</dbReference>
<evidence type="ECO:0000313" key="5">
    <source>
        <dbReference type="EMBL" id="RIE13363.1"/>
    </source>
</evidence>
<evidence type="ECO:0000256" key="1">
    <source>
        <dbReference type="ARBA" id="ARBA00022490"/>
    </source>
</evidence>
<dbReference type="PANTHER" id="PTHR30307:SF0">
    <property type="entry name" value="S-ADENOSYLMETHIONINE:TRNA RIBOSYLTRANSFERASE-ISOMERASE"/>
    <property type="match status" value="1"/>
</dbReference>
<dbReference type="PANTHER" id="PTHR30307">
    <property type="entry name" value="S-ADENOSYLMETHIONINE:TRNA RIBOSYLTRANSFERASE-ISOMERASE"/>
    <property type="match status" value="1"/>
</dbReference>
<keyword evidence="1" id="KW-0963">Cytoplasm</keyword>
<dbReference type="GO" id="GO:0008616">
    <property type="term" value="P:tRNA queuosine(34) biosynthetic process"/>
    <property type="evidence" value="ECO:0007669"/>
    <property type="project" value="UniProtKB-KW"/>
</dbReference>
<organism evidence="5 6">
    <name type="scientific">Candidatus Cryosericum odellii</name>
    <dbReference type="NCBI Taxonomy" id="2290917"/>
    <lineage>
        <taxon>Bacteria</taxon>
        <taxon>Pseudomonadati</taxon>
        <taxon>Caldisericota/Cryosericota group</taxon>
        <taxon>Candidatus Cryosericota</taxon>
        <taxon>Candidatus Cryosericia</taxon>
        <taxon>Candidatus Cryosericales</taxon>
        <taxon>Candidatus Cryosericaceae</taxon>
        <taxon>Candidatus Cryosericum</taxon>
    </lineage>
</organism>
<evidence type="ECO:0000256" key="4">
    <source>
        <dbReference type="ARBA" id="ARBA00022785"/>
    </source>
</evidence>
<keyword evidence="3" id="KW-0949">S-adenosyl-L-methionine</keyword>
<dbReference type="Pfam" id="PF02547">
    <property type="entry name" value="Queuosine_synth"/>
    <property type="match status" value="1"/>
</dbReference>
<dbReference type="GO" id="GO:0051075">
    <property type="term" value="F:S-adenosylmethionine:tRNA ribosyltransferase-isomerase activity"/>
    <property type="evidence" value="ECO:0007669"/>
    <property type="project" value="TreeGrafter"/>
</dbReference>
<dbReference type="InterPro" id="IPR036100">
    <property type="entry name" value="QueA_sf"/>
</dbReference>
<dbReference type="SUPFAM" id="SSF111337">
    <property type="entry name" value="QueA-like"/>
    <property type="match status" value="1"/>
</dbReference>
<gene>
    <name evidence="5" type="ORF">SMC5_02960</name>
</gene>
<dbReference type="AlphaFoldDB" id="A0A398DFW3"/>
<feature type="non-terminal residue" evidence="5">
    <location>
        <position position="57"/>
    </location>
</feature>
<comment type="caution">
    <text evidence="5">The sequence shown here is derived from an EMBL/GenBank/DDBJ whole genome shotgun (WGS) entry which is preliminary data.</text>
</comment>
<evidence type="ECO:0000256" key="3">
    <source>
        <dbReference type="ARBA" id="ARBA00022691"/>
    </source>
</evidence>
<sequence length="57" mass="6480">MHFTPELLDNVRGLGVDIEHVTLDVGLGTFQPVRVDTVEDHHMHTERFTLPEETARA</sequence>
<evidence type="ECO:0000313" key="6">
    <source>
        <dbReference type="Proteomes" id="UP000266489"/>
    </source>
</evidence>
<keyword evidence="5" id="KW-0413">Isomerase</keyword>